<keyword evidence="1" id="KW-0812">Transmembrane</keyword>
<protein>
    <recommendedName>
        <fullName evidence="4">DUF3955 domain-containing protein</fullName>
    </recommendedName>
</protein>
<evidence type="ECO:0000256" key="1">
    <source>
        <dbReference type="SAM" id="Phobius"/>
    </source>
</evidence>
<dbReference type="Proteomes" id="UP000000547">
    <property type="component" value="Chromosome"/>
</dbReference>
<evidence type="ECO:0000313" key="2">
    <source>
        <dbReference type="EMBL" id="AAZ28422.1"/>
    </source>
</evidence>
<keyword evidence="1" id="KW-1133">Transmembrane helix</keyword>
<organism evidence="2 3">
    <name type="scientific">Colwellia psychrerythraea (strain 34H / ATCC BAA-681)</name>
    <name type="common">Vibrio psychroerythus</name>
    <dbReference type="NCBI Taxonomy" id="167879"/>
    <lineage>
        <taxon>Bacteria</taxon>
        <taxon>Pseudomonadati</taxon>
        <taxon>Pseudomonadota</taxon>
        <taxon>Gammaproteobacteria</taxon>
        <taxon>Alteromonadales</taxon>
        <taxon>Colwelliaceae</taxon>
        <taxon>Colwellia</taxon>
    </lineage>
</organism>
<dbReference type="EMBL" id="CP000083">
    <property type="protein sequence ID" value="AAZ28422.1"/>
    <property type="molecule type" value="Genomic_DNA"/>
</dbReference>
<reference evidence="2" key="1">
    <citation type="journal article" date="2005" name="Proc. Natl. Acad. Sci. U.S.A.">
        <title>The psychrophilic lifestyle as revealed by the genome sequence of Colwellia psychrerythraea 34H through genomic and proteomic analyses.</title>
        <authorList>
            <person name="Methe B.A."/>
            <person name="Nelson K.E."/>
            <person name="Deming J.W."/>
            <person name="Momen B."/>
            <person name="Melamud E."/>
            <person name="Zhang X."/>
            <person name="Moult J."/>
            <person name="Madupu R."/>
            <person name="Nelson W.C."/>
            <person name="Dodson R.J."/>
            <person name="Brinkac L.M."/>
            <person name="Daugherty S.C."/>
            <person name="Durkin A.S."/>
            <person name="DeBoy R.T."/>
            <person name="Kolonay J.F."/>
            <person name="Sullivan S.A."/>
            <person name="Zhou L."/>
            <person name="Davidsen T.M."/>
            <person name="Wu M."/>
            <person name="Huston A.L."/>
            <person name="Lewis M."/>
            <person name="Weaver B."/>
            <person name="Weidman J.F."/>
            <person name="Khouri H."/>
            <person name="Utterback T.R."/>
            <person name="Feldblyum T.V."/>
            <person name="Fraser C.M."/>
        </authorList>
    </citation>
    <scope>NUCLEOTIDE SEQUENCE [LARGE SCALE GENOMIC DNA]</scope>
    <source>
        <strain evidence="2">34H</strain>
    </source>
</reference>
<dbReference type="HOGENOM" id="CLU_2341921_0_0_6"/>
<evidence type="ECO:0000313" key="3">
    <source>
        <dbReference type="Proteomes" id="UP000000547"/>
    </source>
</evidence>
<name>Q482W7_COLP3</name>
<feature type="transmembrane region" description="Helical" evidence="1">
    <location>
        <begin position="21"/>
        <end position="45"/>
    </location>
</feature>
<feature type="transmembrane region" description="Helical" evidence="1">
    <location>
        <begin position="65"/>
        <end position="86"/>
    </location>
</feature>
<evidence type="ECO:0008006" key="4">
    <source>
        <dbReference type="Google" id="ProtNLM"/>
    </source>
</evidence>
<gene>
    <name evidence="2" type="ordered locus">CPS_2175</name>
</gene>
<keyword evidence="1" id="KW-0472">Membrane</keyword>
<accession>Q482W7</accession>
<sequence length="97" mass="11295">MFSFFANHSQRLQCNNFMDKLMNLSFKNTTVTLGLFFIFIGIVFLTVENTFYQYLDENLVLHESLFLPLGVLTIIIGTLLLVYSVLKKMFKSLNKRS</sequence>
<dbReference type="KEGG" id="cps:CPS_2175"/>
<dbReference type="STRING" id="167879.CPS_2175"/>
<dbReference type="AlphaFoldDB" id="Q482W7"/>
<proteinExistence type="predicted"/>